<dbReference type="OrthoDB" id="10053431at2759"/>
<dbReference type="Pfam" id="PF12239">
    <property type="entry name" value="DUF3605"/>
    <property type="match status" value="1"/>
</dbReference>
<dbReference type="PANTHER" id="PTHR35020">
    <property type="entry name" value="N-ACETYLGLUCOSAMINE-INDUCED PROTEIN 1"/>
    <property type="match status" value="1"/>
</dbReference>
<dbReference type="FunCoup" id="H2AV52">
    <property type="interactions" value="2"/>
</dbReference>
<dbReference type="eggNOG" id="ENOG502S263">
    <property type="taxonomic scope" value="Eukaryota"/>
</dbReference>
<dbReference type="RefSeq" id="XP_003957387.1">
    <property type="nucleotide sequence ID" value="XM_003957338.1"/>
</dbReference>
<keyword evidence="2" id="KW-1185">Reference proteome</keyword>
<dbReference type="PANTHER" id="PTHR35020:SF2">
    <property type="entry name" value="N-ACETYLGLUCOSAMINE-INDUCED PROTEIN 1"/>
    <property type="match status" value="1"/>
</dbReference>
<dbReference type="HOGENOM" id="CLU_075862_2_1_1"/>
<gene>
    <name evidence="1" type="primary">KAFR0E00980</name>
    <name evidence="1" type="ORF">KAFR_0E00980</name>
</gene>
<dbReference type="EMBL" id="HE650825">
    <property type="protein sequence ID" value="CCF58252.1"/>
    <property type="molecule type" value="Genomic_DNA"/>
</dbReference>
<protein>
    <submittedName>
        <fullName evidence="1">Uncharacterized protein</fullName>
    </submittedName>
</protein>
<dbReference type="InParanoid" id="H2AV52"/>
<dbReference type="AlphaFoldDB" id="H2AV52"/>
<evidence type="ECO:0000313" key="2">
    <source>
        <dbReference type="Proteomes" id="UP000005220"/>
    </source>
</evidence>
<dbReference type="Proteomes" id="UP000005220">
    <property type="component" value="Chromosome 5"/>
</dbReference>
<dbReference type="GeneID" id="13882831"/>
<dbReference type="InterPro" id="IPR022036">
    <property type="entry name" value="DUF3605"/>
</dbReference>
<dbReference type="GO" id="GO:0006044">
    <property type="term" value="P:N-acetylglucosamine metabolic process"/>
    <property type="evidence" value="ECO:0007669"/>
    <property type="project" value="TreeGrafter"/>
</dbReference>
<proteinExistence type="predicted"/>
<reference evidence="1 2" key="1">
    <citation type="journal article" date="2011" name="Proc. Natl. Acad. Sci. U.S.A.">
        <title>Evolutionary erosion of yeast sex chromosomes by mating-type switching accidents.</title>
        <authorList>
            <person name="Gordon J.L."/>
            <person name="Armisen D."/>
            <person name="Proux-Wera E."/>
            <person name="Oheigeartaigh S.S."/>
            <person name="Byrne K.P."/>
            <person name="Wolfe K.H."/>
        </authorList>
    </citation>
    <scope>NUCLEOTIDE SEQUENCE [LARGE SCALE GENOMIC DNA]</scope>
    <source>
        <strain evidence="2">ATCC 22294 / BCRC 22015 / CBS 2517 / CECT 1963 / NBRC 1671 / NRRL Y-8276</strain>
    </source>
</reference>
<organism evidence="1 2">
    <name type="scientific">Kazachstania africana (strain ATCC 22294 / BCRC 22015 / CBS 2517 / CECT 1963 / NBRC 1671 / NRRL Y-8276)</name>
    <name type="common">Yeast</name>
    <name type="synonym">Kluyveromyces africanus</name>
    <dbReference type="NCBI Taxonomy" id="1071382"/>
    <lineage>
        <taxon>Eukaryota</taxon>
        <taxon>Fungi</taxon>
        <taxon>Dikarya</taxon>
        <taxon>Ascomycota</taxon>
        <taxon>Saccharomycotina</taxon>
        <taxon>Saccharomycetes</taxon>
        <taxon>Saccharomycetales</taxon>
        <taxon>Saccharomycetaceae</taxon>
        <taxon>Kazachstania</taxon>
    </lineage>
</organism>
<accession>H2AV52</accession>
<dbReference type="GO" id="GO:0005737">
    <property type="term" value="C:cytoplasm"/>
    <property type="evidence" value="ECO:0007669"/>
    <property type="project" value="TreeGrafter"/>
</dbReference>
<sequence length="202" mass="24388">MTEDNILSWTEIKHYIHTGELPTLRRSQSETAKYHKHKDYVRDVLKLSMHDYVLKKLDWKQNELDELNNVKYPTNDDKIQHSFSKEDYYKVTVNDFPYKFEPRVVHLLVWSKIKLPIYMQGDEKDETMTEKIDEFFAKTLNVKFDMEKERDYAWFINYVSLQSIKAISHVHLLIRLPDNHPKFHYTTELADYFVNNAVFDTM</sequence>
<evidence type="ECO:0000313" key="1">
    <source>
        <dbReference type="EMBL" id="CCF58252.1"/>
    </source>
</evidence>
<dbReference type="KEGG" id="kaf:KAFR_0E00980"/>
<name>H2AV52_KAZAF</name>